<dbReference type="EMBL" id="LGKP01000032">
    <property type="protein sequence ID" value="KPL81895.1"/>
    <property type="molecule type" value="Genomic_DNA"/>
</dbReference>
<accession>A0A0P6YHT5</accession>
<proteinExistence type="predicted"/>
<dbReference type="RefSeq" id="WP_054536239.1">
    <property type="nucleotide sequence ID" value="NZ_LGKP01000032.1"/>
</dbReference>
<gene>
    <name evidence="3" type="ORF">SE18_20020</name>
</gene>
<feature type="signal peptide" evidence="2">
    <location>
        <begin position="1"/>
        <end position="25"/>
    </location>
</feature>
<feature type="region of interest" description="Disordered" evidence="1">
    <location>
        <begin position="34"/>
        <end position="61"/>
    </location>
</feature>
<sequence>MQHGRRWCSVVGLLALVLFPVIIHAQEPQAIPAKNQFNPPAHDPFGVTTTNQTNPKSSNEPDIYGALASGSAAQCGSGITNWTTTSAALIPIVSCSLTFSEPGFVYLAASASLGIASESSSYEAYFRLGVDSTSGDPGTERWLNIYTDSSDGTDKNLAVSKIVGVTAGTHNFYFLGARFSASGTVNLYNPILSVLYFPNSSPIKACNANLNGNWTTSSETLTEINSCSLNLPQAGHVYMNANASASFVNQAYEVETRLAIDTTNVAGSYRWTNIESDTGDGTDESVATSQLMPVTSGTHSFKFLAGRSAGTGTVNLFDPSLSIIYFPAGAVNAVRCGQGGAGSWSNAINTFSTLASCSMLTGNGVVFMDGNASAGLNSASGAAWEGLFRFSIDGTGLATTDRWINVYPDSGDGTDRVINSQGLALLSQGVHSFAFTGRLYAGTGTAHVYRPALIVLASPTKIFIPAAIK</sequence>
<evidence type="ECO:0000313" key="4">
    <source>
        <dbReference type="Proteomes" id="UP000050277"/>
    </source>
</evidence>
<keyword evidence="4" id="KW-1185">Reference proteome</keyword>
<keyword evidence="2" id="KW-0732">Signal</keyword>
<reference evidence="3 4" key="1">
    <citation type="submission" date="2015-07" db="EMBL/GenBank/DDBJ databases">
        <title>Whole genome sequence of Herpetosiphon geysericola DSM 7119.</title>
        <authorList>
            <person name="Hemp J."/>
            <person name="Ward L.M."/>
            <person name="Pace L.A."/>
            <person name="Fischer W.W."/>
        </authorList>
    </citation>
    <scope>NUCLEOTIDE SEQUENCE [LARGE SCALE GENOMIC DNA]</scope>
    <source>
        <strain evidence="3 4">DSM 7119</strain>
    </source>
</reference>
<dbReference type="Proteomes" id="UP000050277">
    <property type="component" value="Unassembled WGS sequence"/>
</dbReference>
<feature type="compositionally biased region" description="Polar residues" evidence="1">
    <location>
        <begin position="47"/>
        <end position="60"/>
    </location>
</feature>
<feature type="chain" id="PRO_5006133619" evidence="2">
    <location>
        <begin position="26"/>
        <end position="469"/>
    </location>
</feature>
<dbReference type="OrthoDB" id="9817028at2"/>
<evidence type="ECO:0000256" key="1">
    <source>
        <dbReference type="SAM" id="MobiDB-lite"/>
    </source>
</evidence>
<evidence type="ECO:0000256" key="2">
    <source>
        <dbReference type="SAM" id="SignalP"/>
    </source>
</evidence>
<organism evidence="3 4">
    <name type="scientific">Herpetosiphon geysericola</name>
    <dbReference type="NCBI Taxonomy" id="70996"/>
    <lineage>
        <taxon>Bacteria</taxon>
        <taxon>Bacillati</taxon>
        <taxon>Chloroflexota</taxon>
        <taxon>Chloroflexia</taxon>
        <taxon>Herpetosiphonales</taxon>
        <taxon>Herpetosiphonaceae</taxon>
        <taxon>Herpetosiphon</taxon>
    </lineage>
</organism>
<protein>
    <submittedName>
        <fullName evidence="3">Uncharacterized protein</fullName>
    </submittedName>
</protein>
<evidence type="ECO:0000313" key="3">
    <source>
        <dbReference type="EMBL" id="KPL81895.1"/>
    </source>
</evidence>
<dbReference type="AlphaFoldDB" id="A0A0P6YHT5"/>
<name>A0A0P6YHT5_9CHLR</name>
<comment type="caution">
    <text evidence="3">The sequence shown here is derived from an EMBL/GenBank/DDBJ whole genome shotgun (WGS) entry which is preliminary data.</text>
</comment>